<name>A0ABX2Y844_9CELL</name>
<dbReference type="Gene3D" id="3.50.50.60">
    <property type="entry name" value="FAD/NAD(P)-binding domain"/>
    <property type="match status" value="2"/>
</dbReference>
<dbReference type="GO" id="GO:0004791">
    <property type="term" value="F:thioredoxin-disulfide reductase (NADPH) activity"/>
    <property type="evidence" value="ECO:0007669"/>
    <property type="project" value="UniProtKB-EC"/>
</dbReference>
<evidence type="ECO:0000256" key="2">
    <source>
        <dbReference type="ARBA" id="ARBA00022827"/>
    </source>
</evidence>
<dbReference type="EC" id="1.8.1.9" evidence="8"/>
<dbReference type="SUPFAM" id="SSF51905">
    <property type="entry name" value="FAD/NAD(P)-binding domain"/>
    <property type="match status" value="1"/>
</dbReference>
<reference evidence="8 9" key="1">
    <citation type="submission" date="2016-06" db="EMBL/GenBank/DDBJ databases">
        <title>Genome sequence of Oerskovia enterophila DSM 43852.</title>
        <authorList>
            <person name="Poehlein A."/>
            <person name="Jag V."/>
            <person name="Bengelsdorf F.R."/>
            <person name="Daniel R."/>
            <person name="Duerre P."/>
        </authorList>
    </citation>
    <scope>NUCLEOTIDE SEQUENCE [LARGE SCALE GENOMIC DNA]</scope>
    <source>
        <strain evidence="8 9">DSM 43852</strain>
    </source>
</reference>
<evidence type="ECO:0000256" key="3">
    <source>
        <dbReference type="ARBA" id="ARBA00023002"/>
    </source>
</evidence>
<dbReference type="PRINTS" id="PR00368">
    <property type="entry name" value="FADPNR"/>
</dbReference>
<keyword evidence="1" id="KW-0285">Flavoprotein</keyword>
<dbReference type="PANTHER" id="PTHR48105">
    <property type="entry name" value="THIOREDOXIN REDUCTASE 1-RELATED-RELATED"/>
    <property type="match status" value="1"/>
</dbReference>
<evidence type="ECO:0000256" key="4">
    <source>
        <dbReference type="ARBA" id="ARBA00023157"/>
    </source>
</evidence>
<dbReference type="PROSITE" id="PS00573">
    <property type="entry name" value="PYRIDINE_REDOX_2"/>
    <property type="match status" value="1"/>
</dbReference>
<evidence type="ECO:0000313" key="9">
    <source>
        <dbReference type="Proteomes" id="UP000093412"/>
    </source>
</evidence>
<dbReference type="RefSeq" id="WP_068623903.1">
    <property type="nucleotide sequence ID" value="NZ_MAQA01000003.1"/>
</dbReference>
<feature type="domain" description="FAD/NAD(P)-binding" evidence="7">
    <location>
        <begin position="7"/>
        <end position="303"/>
    </location>
</feature>
<evidence type="ECO:0000259" key="7">
    <source>
        <dbReference type="Pfam" id="PF07992"/>
    </source>
</evidence>
<evidence type="ECO:0000256" key="1">
    <source>
        <dbReference type="ARBA" id="ARBA00022630"/>
    </source>
</evidence>
<gene>
    <name evidence="8" type="primary">trxB_1</name>
    <name evidence="8" type="ORF">OERS_03620</name>
</gene>
<keyword evidence="2" id="KW-0274">FAD</keyword>
<dbReference type="Pfam" id="PF07992">
    <property type="entry name" value="Pyr_redox_2"/>
    <property type="match status" value="1"/>
</dbReference>
<organism evidence="8 9">
    <name type="scientific">Oerskovia enterophila</name>
    <dbReference type="NCBI Taxonomy" id="43678"/>
    <lineage>
        <taxon>Bacteria</taxon>
        <taxon>Bacillati</taxon>
        <taxon>Actinomycetota</taxon>
        <taxon>Actinomycetes</taxon>
        <taxon>Micrococcales</taxon>
        <taxon>Cellulomonadaceae</taxon>
        <taxon>Oerskovia</taxon>
    </lineage>
</organism>
<evidence type="ECO:0000256" key="5">
    <source>
        <dbReference type="ARBA" id="ARBA00023284"/>
    </source>
</evidence>
<keyword evidence="4" id="KW-1015">Disulfide bond</keyword>
<accession>A0ABX2Y844</accession>
<evidence type="ECO:0000256" key="6">
    <source>
        <dbReference type="ARBA" id="ARBA00048132"/>
    </source>
</evidence>
<dbReference type="Proteomes" id="UP000093412">
    <property type="component" value="Unassembled WGS sequence"/>
</dbReference>
<dbReference type="InterPro" id="IPR036188">
    <property type="entry name" value="FAD/NAD-bd_sf"/>
</dbReference>
<sequence>MYTSVRDVVIIGSGPAGWTAATYAARAGLAPLVITGVEQPGGALTTTTEVENFPGFPAGVAGPTLMADMQAQAVRFGAEVEFDQVASVELTGDLKTIVPEYGDEPIRARTVIVSTGSEYLHLGAPGEERLGGRGVSYCATCDGAFFSGSTVVVVGGGDSACEEALFLTRFADQVILVHRRTELRASKVMAERVLANRKIRPMLEHQVTDICGQDKVAGVVCTPATGPDVLVPAQGVFIAIGSSPRTSLFAGQAALDRAGHLRVEHPSTRLLDASGTRTLPGVFAAGDVVDPVYRQAIVAAGEGAKAALDAQGYLDEISGT</sequence>
<dbReference type="EMBL" id="MAQA01000003">
    <property type="protein sequence ID" value="OCI32770.1"/>
    <property type="molecule type" value="Genomic_DNA"/>
</dbReference>
<keyword evidence="3 8" id="KW-0560">Oxidoreductase</keyword>
<dbReference type="InterPro" id="IPR050097">
    <property type="entry name" value="Ferredoxin-NADP_redctase_2"/>
</dbReference>
<protein>
    <submittedName>
        <fullName evidence="8">Thioredoxin reductase</fullName>
        <ecNumber evidence="8">1.8.1.9</ecNumber>
    </submittedName>
</protein>
<evidence type="ECO:0000313" key="8">
    <source>
        <dbReference type="EMBL" id="OCI32770.1"/>
    </source>
</evidence>
<dbReference type="InterPro" id="IPR008255">
    <property type="entry name" value="Pyr_nucl-diS_OxRdtase_2_AS"/>
</dbReference>
<dbReference type="InterPro" id="IPR023753">
    <property type="entry name" value="FAD/NAD-binding_dom"/>
</dbReference>
<keyword evidence="5" id="KW-0676">Redox-active center</keyword>
<comment type="caution">
    <text evidence="8">The sequence shown here is derived from an EMBL/GenBank/DDBJ whole genome shotgun (WGS) entry which is preliminary data.</text>
</comment>
<dbReference type="PRINTS" id="PR00469">
    <property type="entry name" value="PNDRDTASEII"/>
</dbReference>
<comment type="catalytic activity">
    <reaction evidence="6">
        <text>[thioredoxin]-dithiol + NADP(+) = [thioredoxin]-disulfide + NADPH + H(+)</text>
        <dbReference type="Rhea" id="RHEA:20345"/>
        <dbReference type="Rhea" id="RHEA-COMP:10698"/>
        <dbReference type="Rhea" id="RHEA-COMP:10700"/>
        <dbReference type="ChEBI" id="CHEBI:15378"/>
        <dbReference type="ChEBI" id="CHEBI:29950"/>
        <dbReference type="ChEBI" id="CHEBI:50058"/>
        <dbReference type="ChEBI" id="CHEBI:57783"/>
        <dbReference type="ChEBI" id="CHEBI:58349"/>
        <dbReference type="EC" id="1.8.1.9"/>
    </reaction>
</comment>
<keyword evidence="9" id="KW-1185">Reference proteome</keyword>
<proteinExistence type="predicted"/>